<dbReference type="InterPro" id="IPR017441">
    <property type="entry name" value="Protein_kinase_ATP_BS"/>
</dbReference>
<dbReference type="InterPro" id="IPR000719">
    <property type="entry name" value="Prot_kinase_dom"/>
</dbReference>
<keyword evidence="8" id="KW-1133">Transmembrane helix</keyword>
<dbReference type="PANTHER" id="PTHR24346:SF82">
    <property type="entry name" value="KP78A-RELATED"/>
    <property type="match status" value="1"/>
</dbReference>
<reference evidence="10" key="1">
    <citation type="submission" date="2022-08" db="EMBL/GenBank/DDBJ databases">
        <title>Novel sulfate-reducing endosymbionts in the free-living metamonad Anaeramoeba.</title>
        <authorList>
            <person name="Jerlstrom-Hultqvist J."/>
            <person name="Cepicka I."/>
            <person name="Gallot-Lavallee L."/>
            <person name="Salas-Leiva D."/>
            <person name="Curtis B.A."/>
            <person name="Zahonova K."/>
            <person name="Pipaliya S."/>
            <person name="Dacks J."/>
            <person name="Roger A.J."/>
        </authorList>
    </citation>
    <scope>NUCLEOTIDE SEQUENCE</scope>
    <source>
        <strain evidence="10">Schooner1</strain>
    </source>
</reference>
<dbReference type="InterPro" id="IPR008271">
    <property type="entry name" value="Ser/Thr_kinase_AS"/>
</dbReference>
<evidence type="ECO:0000259" key="9">
    <source>
        <dbReference type="PROSITE" id="PS50011"/>
    </source>
</evidence>
<organism evidence="10 11">
    <name type="scientific">Anaeramoeba flamelloides</name>
    <dbReference type="NCBI Taxonomy" id="1746091"/>
    <lineage>
        <taxon>Eukaryota</taxon>
        <taxon>Metamonada</taxon>
        <taxon>Anaeramoebidae</taxon>
        <taxon>Anaeramoeba</taxon>
    </lineage>
</organism>
<dbReference type="GO" id="GO:0016301">
    <property type="term" value="F:kinase activity"/>
    <property type="evidence" value="ECO:0007669"/>
    <property type="project" value="UniProtKB-KW"/>
</dbReference>
<comment type="caution">
    <text evidence="10">The sequence shown here is derived from an EMBL/GenBank/DDBJ whole genome shotgun (WGS) entry which is preliminary data.</text>
</comment>
<dbReference type="SMART" id="SM00220">
    <property type="entry name" value="S_TKc"/>
    <property type="match status" value="1"/>
</dbReference>
<evidence type="ECO:0000256" key="1">
    <source>
        <dbReference type="ARBA" id="ARBA00022527"/>
    </source>
</evidence>
<evidence type="ECO:0000256" key="3">
    <source>
        <dbReference type="ARBA" id="ARBA00022741"/>
    </source>
</evidence>
<keyword evidence="8" id="KW-0812">Transmembrane</keyword>
<feature type="domain" description="Protein kinase" evidence="9">
    <location>
        <begin position="5"/>
        <end position="259"/>
    </location>
</feature>
<comment type="similarity">
    <text evidence="7">Belongs to the protein kinase superfamily.</text>
</comment>
<evidence type="ECO:0000256" key="4">
    <source>
        <dbReference type="ARBA" id="ARBA00022777"/>
    </source>
</evidence>
<dbReference type="Pfam" id="PF00069">
    <property type="entry name" value="Pkinase"/>
    <property type="match status" value="1"/>
</dbReference>
<evidence type="ECO:0000256" key="7">
    <source>
        <dbReference type="RuleBase" id="RU000304"/>
    </source>
</evidence>
<evidence type="ECO:0000256" key="6">
    <source>
        <dbReference type="PROSITE-ProRule" id="PRU10141"/>
    </source>
</evidence>
<keyword evidence="1 7" id="KW-0723">Serine/threonine-protein kinase</keyword>
<feature type="transmembrane region" description="Helical" evidence="8">
    <location>
        <begin position="189"/>
        <end position="206"/>
    </location>
</feature>
<dbReference type="CDD" id="cd14003">
    <property type="entry name" value="STKc_AMPK-like"/>
    <property type="match status" value="1"/>
</dbReference>
<sequence length="264" mass="30475">MITNYSLSKTIGMGSFSKVKLGTHKILNKQVAIKIINKQAASKKNSAIMDNIRHEIEILKCLNHQNVLKLIEIFDDTQFSYIITEYVPGGELFDYIYKNKKLNEDVARNIFSQILTGVDYCHKIGIIHRDLKPENILLDKNRNVTIIDFGLSSFGKENNFYFTKTCGSPLYSSPELIKGKKYDGKKNDIWSMGVILFLMVCGYFPFNCRSIGNLKKKIQKGVQIPKYISSELSNLIQRMLKIDPKKRITIQEIKEHTWFHKNIN</sequence>
<name>A0ABQ8XBH5_9EUKA</name>
<dbReference type="InterPro" id="IPR011009">
    <property type="entry name" value="Kinase-like_dom_sf"/>
</dbReference>
<keyword evidence="8" id="KW-0472">Membrane</keyword>
<feature type="binding site" evidence="6">
    <location>
        <position position="34"/>
    </location>
    <ligand>
        <name>ATP</name>
        <dbReference type="ChEBI" id="CHEBI:30616"/>
    </ligand>
</feature>
<dbReference type="SUPFAM" id="SSF56112">
    <property type="entry name" value="Protein kinase-like (PK-like)"/>
    <property type="match status" value="1"/>
</dbReference>
<keyword evidence="2" id="KW-0808">Transferase</keyword>
<keyword evidence="3 6" id="KW-0547">Nucleotide-binding</keyword>
<dbReference type="Gene3D" id="1.10.510.10">
    <property type="entry name" value="Transferase(Phosphotransferase) domain 1"/>
    <property type="match status" value="1"/>
</dbReference>
<evidence type="ECO:0000256" key="8">
    <source>
        <dbReference type="SAM" id="Phobius"/>
    </source>
</evidence>
<evidence type="ECO:0000256" key="5">
    <source>
        <dbReference type="ARBA" id="ARBA00022840"/>
    </source>
</evidence>
<dbReference type="PROSITE" id="PS50011">
    <property type="entry name" value="PROTEIN_KINASE_DOM"/>
    <property type="match status" value="1"/>
</dbReference>
<dbReference type="PROSITE" id="PS00108">
    <property type="entry name" value="PROTEIN_KINASE_ST"/>
    <property type="match status" value="1"/>
</dbReference>
<dbReference type="InterPro" id="IPR017348">
    <property type="entry name" value="PIM1/2/3"/>
</dbReference>
<dbReference type="Proteomes" id="UP001150062">
    <property type="component" value="Unassembled WGS sequence"/>
</dbReference>
<keyword evidence="4 10" id="KW-0418">Kinase</keyword>
<proteinExistence type="inferred from homology"/>
<dbReference type="PIRSF" id="PIRSF037993">
    <property type="entry name" value="STPK_Pim-1"/>
    <property type="match status" value="1"/>
</dbReference>
<protein>
    <submittedName>
        <fullName evidence="10">Protein kinase</fullName>
    </submittedName>
</protein>
<dbReference type="PANTHER" id="PTHR24346">
    <property type="entry name" value="MAP/MICROTUBULE AFFINITY-REGULATING KINASE"/>
    <property type="match status" value="1"/>
</dbReference>
<accession>A0ABQ8XBH5</accession>
<evidence type="ECO:0000313" key="11">
    <source>
        <dbReference type="Proteomes" id="UP001150062"/>
    </source>
</evidence>
<keyword evidence="11" id="KW-1185">Reference proteome</keyword>
<dbReference type="PROSITE" id="PS00107">
    <property type="entry name" value="PROTEIN_KINASE_ATP"/>
    <property type="match status" value="1"/>
</dbReference>
<dbReference type="EMBL" id="JAOAOG010000326">
    <property type="protein sequence ID" value="KAJ6228614.1"/>
    <property type="molecule type" value="Genomic_DNA"/>
</dbReference>
<evidence type="ECO:0000313" key="10">
    <source>
        <dbReference type="EMBL" id="KAJ6228614.1"/>
    </source>
</evidence>
<keyword evidence="5 6" id="KW-0067">ATP-binding</keyword>
<gene>
    <name evidence="10" type="ORF">M0813_08651</name>
</gene>
<evidence type="ECO:0000256" key="2">
    <source>
        <dbReference type="ARBA" id="ARBA00022679"/>
    </source>
</evidence>